<evidence type="ECO:0000313" key="3">
    <source>
        <dbReference type="Proteomes" id="UP001602245"/>
    </source>
</evidence>
<keyword evidence="1" id="KW-1133">Transmembrane helix</keyword>
<feature type="transmembrane region" description="Helical" evidence="1">
    <location>
        <begin position="30"/>
        <end position="49"/>
    </location>
</feature>
<keyword evidence="1" id="KW-0472">Membrane</keyword>
<dbReference type="RefSeq" id="WP_157297131.1">
    <property type="nucleotide sequence ID" value="NZ_JBIAZU010000006.1"/>
</dbReference>
<proteinExistence type="predicted"/>
<feature type="transmembrane region" description="Helical" evidence="1">
    <location>
        <begin position="188"/>
        <end position="212"/>
    </location>
</feature>
<gene>
    <name evidence="2" type="ORF">ACFY35_34790</name>
</gene>
<protein>
    <submittedName>
        <fullName evidence="2">Uncharacterized protein</fullName>
    </submittedName>
</protein>
<keyword evidence="3" id="KW-1185">Reference proteome</keyword>
<evidence type="ECO:0000313" key="2">
    <source>
        <dbReference type="EMBL" id="MFF5294637.1"/>
    </source>
</evidence>
<accession>A0ABW6WMX1</accession>
<feature type="transmembrane region" description="Helical" evidence="1">
    <location>
        <begin position="61"/>
        <end position="80"/>
    </location>
</feature>
<feature type="transmembrane region" description="Helical" evidence="1">
    <location>
        <begin position="100"/>
        <end position="119"/>
    </location>
</feature>
<dbReference type="EMBL" id="JBIAZU010000006">
    <property type="protein sequence ID" value="MFF5294637.1"/>
    <property type="molecule type" value="Genomic_DNA"/>
</dbReference>
<dbReference type="Proteomes" id="UP001602245">
    <property type="component" value="Unassembled WGS sequence"/>
</dbReference>
<name>A0ABW6WMX1_9ACTN</name>
<evidence type="ECO:0000256" key="1">
    <source>
        <dbReference type="SAM" id="Phobius"/>
    </source>
</evidence>
<comment type="caution">
    <text evidence="2">The sequence shown here is derived from an EMBL/GenBank/DDBJ whole genome shotgun (WGS) entry which is preliminary data.</text>
</comment>
<feature type="transmembrane region" description="Helical" evidence="1">
    <location>
        <begin position="126"/>
        <end position="153"/>
    </location>
</feature>
<sequence length="230" mass="23139">MNRAVLVLAPAGALLAVAGAFLYPAALGGGGYLGLAGAVVAPAVCVVLLRWGPTAVPAAPAVAARIGATAGLIAGALYAAEGLAEYLSAGVTDASVTIGWIIVGGLVTATVIAAATASVRVGTVRAGVIAAVHCAVSEYLVWYPAVLIAYYAFRNSGAIERVWRAEGIYDDFARSGMSDIRAFVLQDFWGAGFFHLLAGLVIAGIFGTLAALAGRLGLRLRPAGSATRPG</sequence>
<organism evidence="2 3">
    <name type="scientific">Paractinoplanes globisporus</name>
    <dbReference type="NCBI Taxonomy" id="113565"/>
    <lineage>
        <taxon>Bacteria</taxon>
        <taxon>Bacillati</taxon>
        <taxon>Actinomycetota</taxon>
        <taxon>Actinomycetes</taxon>
        <taxon>Micromonosporales</taxon>
        <taxon>Micromonosporaceae</taxon>
        <taxon>Paractinoplanes</taxon>
    </lineage>
</organism>
<keyword evidence="1" id="KW-0812">Transmembrane</keyword>
<reference evidence="2 3" key="1">
    <citation type="submission" date="2024-10" db="EMBL/GenBank/DDBJ databases">
        <title>The Natural Products Discovery Center: Release of the First 8490 Sequenced Strains for Exploring Actinobacteria Biosynthetic Diversity.</title>
        <authorList>
            <person name="Kalkreuter E."/>
            <person name="Kautsar S.A."/>
            <person name="Yang D."/>
            <person name="Bader C.D."/>
            <person name="Teijaro C.N."/>
            <person name="Fluegel L."/>
            <person name="Davis C.M."/>
            <person name="Simpson J.R."/>
            <person name="Lauterbach L."/>
            <person name="Steele A.D."/>
            <person name="Gui C."/>
            <person name="Meng S."/>
            <person name="Li G."/>
            <person name="Viehrig K."/>
            <person name="Ye F."/>
            <person name="Su P."/>
            <person name="Kiefer A.F."/>
            <person name="Nichols A."/>
            <person name="Cepeda A.J."/>
            <person name="Yan W."/>
            <person name="Fan B."/>
            <person name="Jiang Y."/>
            <person name="Adhikari A."/>
            <person name="Zheng C.-J."/>
            <person name="Schuster L."/>
            <person name="Cowan T.M."/>
            <person name="Smanski M.J."/>
            <person name="Chevrette M.G."/>
            <person name="De Carvalho L.P.S."/>
            <person name="Shen B."/>
        </authorList>
    </citation>
    <scope>NUCLEOTIDE SEQUENCE [LARGE SCALE GENOMIC DNA]</scope>
    <source>
        <strain evidence="2 3">NPDC000087</strain>
    </source>
</reference>